<feature type="domain" description="Carrier" evidence="1">
    <location>
        <begin position="6"/>
        <end position="83"/>
    </location>
</feature>
<reference evidence="2 3" key="2">
    <citation type="submission" date="2020-07" db="EMBL/GenBank/DDBJ databases">
        <authorList>
            <person name="Yu X."/>
        </authorList>
    </citation>
    <scope>NUCLEOTIDE SEQUENCE [LARGE SCALE GENOMIC DNA]</scope>
    <source>
        <strain evidence="3">24</strain>
    </source>
</reference>
<dbReference type="Gene3D" id="1.10.1200.10">
    <property type="entry name" value="ACP-like"/>
    <property type="match status" value="1"/>
</dbReference>
<protein>
    <submittedName>
        <fullName evidence="2">Acyl carrier protein</fullName>
    </submittedName>
</protein>
<reference evidence="3" key="1">
    <citation type="submission" date="2020-07" db="EMBL/GenBank/DDBJ databases">
        <title>Description of Mycobacterium gordonae subsp. intergordonae subsp.nov. and Mycobacterium gordonae subsp. gordonae subsp. nov.</title>
        <authorList>
            <person name="Yu X."/>
        </authorList>
    </citation>
    <scope>NUCLEOTIDE SEQUENCE [LARGE SCALE GENOMIC DNA]</scope>
    <source>
        <strain evidence="3">24</strain>
    </source>
</reference>
<gene>
    <name evidence="2" type="ORF">H0P51_06280</name>
</gene>
<dbReference type="AlphaFoldDB" id="A0A7D6E7G9"/>
<dbReference type="KEGG" id="mgor:H0P51_06280"/>
<dbReference type="PROSITE" id="PS50075">
    <property type="entry name" value="CARRIER"/>
    <property type="match status" value="1"/>
</dbReference>
<reference evidence="3" key="3">
    <citation type="submission" date="2023-07" db="EMBL/GenBank/DDBJ databases">
        <title>Description of Mycobacterium gordonae subsp. intergordonae subsp.nov. and Mycobacterium gordonae subsp. gordonae subsp. nov.</title>
        <authorList>
            <person name="Huang H."/>
        </authorList>
    </citation>
    <scope>NUCLEOTIDE SEQUENCE [LARGE SCALE GENOMIC DNA]</scope>
    <source>
        <strain evidence="3">24</strain>
    </source>
</reference>
<dbReference type="Proteomes" id="UP000510682">
    <property type="component" value="Chromosome"/>
</dbReference>
<dbReference type="SUPFAM" id="SSF47336">
    <property type="entry name" value="ACP-like"/>
    <property type="match status" value="1"/>
</dbReference>
<dbReference type="InterPro" id="IPR036736">
    <property type="entry name" value="ACP-like_sf"/>
</dbReference>
<accession>A0A7D6E7G9</accession>
<dbReference type="InterPro" id="IPR009081">
    <property type="entry name" value="PP-bd_ACP"/>
</dbReference>
<sequence length="91" mass="9775">MTELLTHFESELELVKNGLLSVATEALPEVTPDLEIADLGYSSVQTLELLAYLEETAAISLPPRSLIGVETVADLVAKVHQAVVETTASRI</sequence>
<name>A0A7D6E7G9_9MYCO</name>
<evidence type="ECO:0000259" key="1">
    <source>
        <dbReference type="PROSITE" id="PS50075"/>
    </source>
</evidence>
<dbReference type="EMBL" id="CP059165">
    <property type="protein sequence ID" value="QLL08543.1"/>
    <property type="molecule type" value="Genomic_DNA"/>
</dbReference>
<dbReference type="Pfam" id="PF00550">
    <property type="entry name" value="PP-binding"/>
    <property type="match status" value="1"/>
</dbReference>
<evidence type="ECO:0000313" key="3">
    <source>
        <dbReference type="Proteomes" id="UP000510682"/>
    </source>
</evidence>
<keyword evidence="3" id="KW-1185">Reference proteome</keyword>
<proteinExistence type="predicted"/>
<evidence type="ECO:0000313" key="2">
    <source>
        <dbReference type="EMBL" id="QLL08543.1"/>
    </source>
</evidence>
<organism evidence="2 3">
    <name type="scientific">Mycobacterium vicinigordonae</name>
    <dbReference type="NCBI Taxonomy" id="1719132"/>
    <lineage>
        <taxon>Bacteria</taxon>
        <taxon>Bacillati</taxon>
        <taxon>Actinomycetota</taxon>
        <taxon>Actinomycetes</taxon>
        <taxon>Mycobacteriales</taxon>
        <taxon>Mycobacteriaceae</taxon>
        <taxon>Mycobacterium</taxon>
    </lineage>
</organism>
<dbReference type="RefSeq" id="WP_180917129.1">
    <property type="nucleotide sequence ID" value="NZ_CP059165.1"/>
</dbReference>